<keyword evidence="2" id="KW-1185">Reference proteome</keyword>
<accession>A0A0D2A0G9</accession>
<dbReference type="PANTHER" id="PTHR39290">
    <property type="entry name" value="C3H1-TYPE DOMAIN-CONTAINING PROTEIN-RELATED"/>
    <property type="match status" value="1"/>
</dbReference>
<organism evidence="1 2">
    <name type="scientific">Verruconis gallopava</name>
    <dbReference type="NCBI Taxonomy" id="253628"/>
    <lineage>
        <taxon>Eukaryota</taxon>
        <taxon>Fungi</taxon>
        <taxon>Dikarya</taxon>
        <taxon>Ascomycota</taxon>
        <taxon>Pezizomycotina</taxon>
        <taxon>Dothideomycetes</taxon>
        <taxon>Pleosporomycetidae</taxon>
        <taxon>Venturiales</taxon>
        <taxon>Sympoventuriaceae</taxon>
        <taxon>Verruconis</taxon>
    </lineage>
</organism>
<dbReference type="EMBL" id="KN847567">
    <property type="protein sequence ID" value="KIW00133.1"/>
    <property type="molecule type" value="Genomic_DNA"/>
</dbReference>
<proteinExistence type="predicted"/>
<dbReference type="Gene3D" id="3.40.50.150">
    <property type="entry name" value="Vaccinia Virus protein VP39"/>
    <property type="match status" value="1"/>
</dbReference>
<dbReference type="InParanoid" id="A0A0D2A0G9"/>
<sequence>MSGSPSKSLKGGAKTIGSSHFDPVRFLESWNASTRAPQNNDLRAAIMNAFGLKPTDDYVYHAIASVTLAQVQVAIDHGSANGMHAWYRDEAGQQIAPPSQADIEAYTQIFSPTTATSKALAAFAGNAKKGSLRASISKHLVDNFFPPSKESGLVLPAKQKAVPIPNPAFDFWTWSSHCLEWAGPNAHTVNVKQSHHILPVFYHHFGCVCPTWDALSLISQLAKPPKAVGASTVERPVLDLGSGNGYWTFLLRRVGLTVYAVDNALSAWRTMWIGDTISADAVSFLKTPQKYVKTTSAAQAIPTASAIGTRGQGAVLLLVYPQVSNDFTPSVLQTFNGDAVVVAGTQNLNGFTGPPGETVTSWMARERPEFERVAQIPLPSFAGKDEALFIFVRRKDI</sequence>
<evidence type="ECO:0000313" key="1">
    <source>
        <dbReference type="EMBL" id="KIW00133.1"/>
    </source>
</evidence>
<dbReference type="SUPFAM" id="SSF53335">
    <property type="entry name" value="S-adenosyl-L-methionine-dependent methyltransferases"/>
    <property type="match status" value="2"/>
</dbReference>
<reference evidence="1 2" key="1">
    <citation type="submission" date="2015-01" db="EMBL/GenBank/DDBJ databases">
        <title>The Genome Sequence of Ochroconis gallopava CBS43764.</title>
        <authorList>
            <consortium name="The Broad Institute Genomics Platform"/>
            <person name="Cuomo C."/>
            <person name="de Hoog S."/>
            <person name="Gorbushina A."/>
            <person name="Stielow B."/>
            <person name="Teixiera M."/>
            <person name="Abouelleil A."/>
            <person name="Chapman S.B."/>
            <person name="Priest M."/>
            <person name="Young S.K."/>
            <person name="Wortman J."/>
            <person name="Nusbaum C."/>
            <person name="Birren B."/>
        </authorList>
    </citation>
    <scope>NUCLEOTIDE SEQUENCE [LARGE SCALE GENOMIC DNA]</scope>
    <source>
        <strain evidence="1 2">CBS 43764</strain>
    </source>
</reference>
<protein>
    <submittedName>
        <fullName evidence="1">Uncharacterized protein</fullName>
    </submittedName>
</protein>
<dbReference type="OrthoDB" id="5411518at2759"/>
<dbReference type="GeneID" id="27316284"/>
<gene>
    <name evidence="1" type="ORF">PV09_08311</name>
</gene>
<dbReference type="PANTHER" id="PTHR39290:SF6">
    <property type="entry name" value="S-ADENOSYL-L-METHIONINE-DEPENDENT METHYLTRANSFERASES SUPERFAMILY PROTEIN"/>
    <property type="match status" value="1"/>
</dbReference>
<dbReference type="AlphaFoldDB" id="A0A0D2A0G9"/>
<dbReference type="HOGENOM" id="CLU_054799_0_0_1"/>
<dbReference type="RefSeq" id="XP_016210002.1">
    <property type="nucleotide sequence ID" value="XM_016362185.1"/>
</dbReference>
<evidence type="ECO:0000313" key="2">
    <source>
        <dbReference type="Proteomes" id="UP000053259"/>
    </source>
</evidence>
<dbReference type="VEuPathDB" id="FungiDB:PV09_08311"/>
<dbReference type="Proteomes" id="UP000053259">
    <property type="component" value="Unassembled WGS sequence"/>
</dbReference>
<dbReference type="InterPro" id="IPR029063">
    <property type="entry name" value="SAM-dependent_MTases_sf"/>
</dbReference>
<name>A0A0D2A0G9_9PEZI</name>